<accession>A0ABQ9WPA0</accession>
<evidence type="ECO:0000313" key="3">
    <source>
        <dbReference type="Proteomes" id="UP001281761"/>
    </source>
</evidence>
<reference evidence="2 3" key="1">
    <citation type="journal article" date="2022" name="bioRxiv">
        <title>Genomics of Preaxostyla Flagellates Illuminates Evolutionary Transitions and the Path Towards Mitochondrial Loss.</title>
        <authorList>
            <person name="Novak L.V.F."/>
            <person name="Treitli S.C."/>
            <person name="Pyrih J."/>
            <person name="Halakuc P."/>
            <person name="Pipaliya S.V."/>
            <person name="Vacek V."/>
            <person name="Brzon O."/>
            <person name="Soukal P."/>
            <person name="Eme L."/>
            <person name="Dacks J.B."/>
            <person name="Karnkowska A."/>
            <person name="Elias M."/>
            <person name="Hampl V."/>
        </authorList>
    </citation>
    <scope>NUCLEOTIDE SEQUENCE [LARGE SCALE GENOMIC DNA]</scope>
    <source>
        <strain evidence="2">NAU3</strain>
        <tissue evidence="2">Gut</tissue>
    </source>
</reference>
<feature type="compositionally biased region" description="Polar residues" evidence="1">
    <location>
        <begin position="1"/>
        <end position="13"/>
    </location>
</feature>
<comment type="caution">
    <text evidence="2">The sequence shown here is derived from an EMBL/GenBank/DDBJ whole genome shotgun (WGS) entry which is preliminary data.</text>
</comment>
<dbReference type="Proteomes" id="UP001281761">
    <property type="component" value="Unassembled WGS sequence"/>
</dbReference>
<evidence type="ECO:0000256" key="1">
    <source>
        <dbReference type="SAM" id="MobiDB-lite"/>
    </source>
</evidence>
<protein>
    <recommendedName>
        <fullName evidence="4">YfhD family protein</fullName>
    </recommendedName>
</protein>
<feature type="compositionally biased region" description="Basic and acidic residues" evidence="1">
    <location>
        <begin position="42"/>
        <end position="60"/>
    </location>
</feature>
<sequence>MGKNGQDAQSKTLPEQKATARFSAEQDSQINDELLEAEQNAEEERGWDTNQKKGTGHDGRSTQSGSE</sequence>
<evidence type="ECO:0000313" key="2">
    <source>
        <dbReference type="EMBL" id="KAK2941309.1"/>
    </source>
</evidence>
<keyword evidence="3" id="KW-1185">Reference proteome</keyword>
<name>A0ABQ9WPA0_9EUKA</name>
<dbReference type="EMBL" id="JARBJD010000522">
    <property type="protein sequence ID" value="KAK2941309.1"/>
    <property type="molecule type" value="Genomic_DNA"/>
</dbReference>
<feature type="region of interest" description="Disordered" evidence="1">
    <location>
        <begin position="1"/>
        <end position="67"/>
    </location>
</feature>
<organism evidence="2 3">
    <name type="scientific">Blattamonas nauphoetae</name>
    <dbReference type="NCBI Taxonomy" id="2049346"/>
    <lineage>
        <taxon>Eukaryota</taxon>
        <taxon>Metamonada</taxon>
        <taxon>Preaxostyla</taxon>
        <taxon>Oxymonadida</taxon>
        <taxon>Blattamonas</taxon>
    </lineage>
</organism>
<gene>
    <name evidence="2" type="ORF">BLNAU_23785</name>
</gene>
<proteinExistence type="predicted"/>
<evidence type="ECO:0008006" key="4">
    <source>
        <dbReference type="Google" id="ProtNLM"/>
    </source>
</evidence>